<proteinExistence type="predicted"/>
<keyword evidence="3" id="KW-1185">Reference proteome</keyword>
<feature type="compositionally biased region" description="Low complexity" evidence="1">
    <location>
        <begin position="45"/>
        <end position="55"/>
    </location>
</feature>
<evidence type="ECO:0000313" key="3">
    <source>
        <dbReference type="Proteomes" id="UP001152888"/>
    </source>
</evidence>
<evidence type="ECO:0000313" key="2">
    <source>
        <dbReference type="EMBL" id="CAH1986289.1"/>
    </source>
</evidence>
<sequence>MEHNSKVAPGWNDPPVLNYSSSNPPPKSRIMNKRVAFPLNTNNVPGSSIPSSSSMPPLPQPQEDMFQATRQRLQGLFQNEEALYQFCKDWQDDKINEDCKRTVYYLGKYLSENNKGEAEKMKLKLCSSYKDVCQSWLDFIKF</sequence>
<comment type="caution">
    <text evidence="2">The sequence shown here is derived from an EMBL/GenBank/DDBJ whole genome shotgun (WGS) entry which is preliminary data.</text>
</comment>
<evidence type="ECO:0000256" key="1">
    <source>
        <dbReference type="SAM" id="MobiDB-lite"/>
    </source>
</evidence>
<name>A0A9P0KXG8_ACAOB</name>
<gene>
    <name evidence="2" type="ORF">ACAOBT_LOCUS17155</name>
</gene>
<feature type="region of interest" description="Disordered" evidence="1">
    <location>
        <begin position="1"/>
        <end position="62"/>
    </location>
</feature>
<accession>A0A9P0KXG8</accession>
<organism evidence="2 3">
    <name type="scientific">Acanthoscelides obtectus</name>
    <name type="common">Bean weevil</name>
    <name type="synonym">Bruchus obtectus</name>
    <dbReference type="NCBI Taxonomy" id="200917"/>
    <lineage>
        <taxon>Eukaryota</taxon>
        <taxon>Metazoa</taxon>
        <taxon>Ecdysozoa</taxon>
        <taxon>Arthropoda</taxon>
        <taxon>Hexapoda</taxon>
        <taxon>Insecta</taxon>
        <taxon>Pterygota</taxon>
        <taxon>Neoptera</taxon>
        <taxon>Endopterygota</taxon>
        <taxon>Coleoptera</taxon>
        <taxon>Polyphaga</taxon>
        <taxon>Cucujiformia</taxon>
        <taxon>Chrysomeloidea</taxon>
        <taxon>Chrysomelidae</taxon>
        <taxon>Bruchinae</taxon>
        <taxon>Bruchini</taxon>
        <taxon>Acanthoscelides</taxon>
    </lineage>
</organism>
<dbReference type="EMBL" id="CAKOFQ010006996">
    <property type="protein sequence ID" value="CAH1986289.1"/>
    <property type="molecule type" value="Genomic_DNA"/>
</dbReference>
<dbReference type="AlphaFoldDB" id="A0A9P0KXG8"/>
<dbReference type="OrthoDB" id="5982138at2759"/>
<dbReference type="Proteomes" id="UP001152888">
    <property type="component" value="Unassembled WGS sequence"/>
</dbReference>
<protein>
    <submittedName>
        <fullName evidence="2">Uncharacterized protein</fullName>
    </submittedName>
</protein>
<reference evidence="2" key="1">
    <citation type="submission" date="2022-03" db="EMBL/GenBank/DDBJ databases">
        <authorList>
            <person name="Sayadi A."/>
        </authorList>
    </citation>
    <scope>NUCLEOTIDE SEQUENCE</scope>
</reference>